<dbReference type="AlphaFoldDB" id="A0A6G0T0P8"/>
<proteinExistence type="predicted"/>
<protein>
    <submittedName>
        <fullName evidence="2">Uncharacterized protein</fullName>
    </submittedName>
</protein>
<keyword evidence="1" id="KW-1133">Transmembrane helix</keyword>
<keyword evidence="1" id="KW-0472">Membrane</keyword>
<comment type="caution">
    <text evidence="2">The sequence shown here is derived from an EMBL/GenBank/DDBJ whole genome shotgun (WGS) entry which is preliminary data.</text>
</comment>
<reference evidence="2 3" key="1">
    <citation type="submission" date="2019-08" db="EMBL/GenBank/DDBJ databases">
        <title>The genome of the soybean aphid Biotype 1, its phylome, world population structure and adaptation to the North American continent.</title>
        <authorList>
            <person name="Giordano R."/>
            <person name="Donthu R.K."/>
            <person name="Hernandez A.G."/>
            <person name="Wright C.L."/>
            <person name="Zimin A.V."/>
        </authorList>
    </citation>
    <scope>NUCLEOTIDE SEQUENCE [LARGE SCALE GENOMIC DNA]</scope>
    <source>
        <tissue evidence="2">Whole aphids</tissue>
    </source>
</reference>
<feature type="transmembrane region" description="Helical" evidence="1">
    <location>
        <begin position="143"/>
        <end position="162"/>
    </location>
</feature>
<gene>
    <name evidence="2" type="ORF">AGLY_015572</name>
</gene>
<keyword evidence="1" id="KW-0812">Transmembrane</keyword>
<evidence type="ECO:0000313" key="3">
    <source>
        <dbReference type="Proteomes" id="UP000475862"/>
    </source>
</evidence>
<feature type="transmembrane region" description="Helical" evidence="1">
    <location>
        <begin position="63"/>
        <end position="82"/>
    </location>
</feature>
<sequence>MYRVQNGLLKLFPMMVIYKNDYGKTLNVINKLKKLLSPMLLYTYKYRVLCWHWARRSGRTSQIPFFILSYYLDILLICYYSVTRYINLYTHTCILIREQNADTTPRLLQFLLHQRRLLNKINLLKFQTTKTGKHKIIFDFDLYVVYFIFKNIFNSLLLFNMLDIVHNNINKVIIFFSTKYNTSFLINYVFWLSTTKYFDVACTQGFAPEDSELVEKIYLTPNTKIGNNLKNNYNKNLLMLIVIQDIIMLHSSSKMKKLIQIIINKIEDESSRLINNKVTNIKA</sequence>
<accession>A0A6G0T0P8</accession>
<keyword evidence="3" id="KW-1185">Reference proteome</keyword>
<evidence type="ECO:0000256" key="1">
    <source>
        <dbReference type="SAM" id="Phobius"/>
    </source>
</evidence>
<name>A0A6G0T0P8_APHGL</name>
<evidence type="ECO:0000313" key="2">
    <source>
        <dbReference type="EMBL" id="KAE9523925.1"/>
    </source>
</evidence>
<dbReference type="Proteomes" id="UP000475862">
    <property type="component" value="Unassembled WGS sequence"/>
</dbReference>
<organism evidence="2 3">
    <name type="scientific">Aphis glycines</name>
    <name type="common">Soybean aphid</name>
    <dbReference type="NCBI Taxonomy" id="307491"/>
    <lineage>
        <taxon>Eukaryota</taxon>
        <taxon>Metazoa</taxon>
        <taxon>Ecdysozoa</taxon>
        <taxon>Arthropoda</taxon>
        <taxon>Hexapoda</taxon>
        <taxon>Insecta</taxon>
        <taxon>Pterygota</taxon>
        <taxon>Neoptera</taxon>
        <taxon>Paraneoptera</taxon>
        <taxon>Hemiptera</taxon>
        <taxon>Sternorrhyncha</taxon>
        <taxon>Aphidomorpha</taxon>
        <taxon>Aphidoidea</taxon>
        <taxon>Aphididae</taxon>
        <taxon>Aphidini</taxon>
        <taxon>Aphis</taxon>
        <taxon>Aphis</taxon>
    </lineage>
</organism>
<dbReference type="EMBL" id="VYZN01000074">
    <property type="protein sequence ID" value="KAE9523925.1"/>
    <property type="molecule type" value="Genomic_DNA"/>
</dbReference>